<dbReference type="KEGG" id="ccot:CCAX7_17770"/>
<proteinExistence type="predicted"/>
<evidence type="ECO:0000313" key="2">
    <source>
        <dbReference type="EMBL" id="BDI29726.1"/>
    </source>
</evidence>
<evidence type="ECO:0000256" key="1">
    <source>
        <dbReference type="SAM" id="MobiDB-lite"/>
    </source>
</evidence>
<dbReference type="AlphaFoldDB" id="A0A402D3N9"/>
<reference evidence="2 3" key="1">
    <citation type="journal article" date="2019" name="Int. J. Syst. Evol. Microbiol.">
        <title>Capsulimonas corticalis gen. nov., sp. nov., an aerobic capsulated bacterium, of a novel bacterial order, Capsulimonadales ord. nov., of the class Armatimonadia of the phylum Armatimonadetes.</title>
        <authorList>
            <person name="Li J."/>
            <person name="Kudo C."/>
            <person name="Tonouchi A."/>
        </authorList>
    </citation>
    <scope>NUCLEOTIDE SEQUENCE [LARGE SCALE GENOMIC DNA]</scope>
    <source>
        <strain evidence="2 3">AX-7</strain>
    </source>
</reference>
<accession>A0A402D3N9</accession>
<feature type="compositionally biased region" description="Low complexity" evidence="1">
    <location>
        <begin position="69"/>
        <end position="83"/>
    </location>
</feature>
<sequence>MKDNQAEALAQFIKDHDKRYEAKAHREDTDSSVVLTAVVDGVPLEPITRIEQYRVQQIEENDPGPTVRAAWETWSSSEAARDE</sequence>
<dbReference type="RefSeq" id="WP_119324175.1">
    <property type="nucleotide sequence ID" value="NZ_AP025739.1"/>
</dbReference>
<protein>
    <submittedName>
        <fullName evidence="2">Uncharacterized protein</fullName>
    </submittedName>
</protein>
<evidence type="ECO:0000313" key="3">
    <source>
        <dbReference type="Proteomes" id="UP000287394"/>
    </source>
</evidence>
<name>A0A402D3N9_9BACT</name>
<feature type="region of interest" description="Disordered" evidence="1">
    <location>
        <begin position="61"/>
        <end position="83"/>
    </location>
</feature>
<keyword evidence="3" id="KW-1185">Reference proteome</keyword>
<gene>
    <name evidence="2" type="ORF">CCAX7_17770</name>
</gene>
<organism evidence="2 3">
    <name type="scientific">Capsulimonas corticalis</name>
    <dbReference type="NCBI Taxonomy" id="2219043"/>
    <lineage>
        <taxon>Bacteria</taxon>
        <taxon>Bacillati</taxon>
        <taxon>Armatimonadota</taxon>
        <taxon>Armatimonadia</taxon>
        <taxon>Capsulimonadales</taxon>
        <taxon>Capsulimonadaceae</taxon>
        <taxon>Capsulimonas</taxon>
    </lineage>
</organism>
<dbReference type="EMBL" id="AP025739">
    <property type="protein sequence ID" value="BDI29726.1"/>
    <property type="molecule type" value="Genomic_DNA"/>
</dbReference>
<dbReference type="Proteomes" id="UP000287394">
    <property type="component" value="Chromosome"/>
</dbReference>